<evidence type="ECO:0000313" key="2">
    <source>
        <dbReference type="EMBL" id="CAD7080579.1"/>
    </source>
</evidence>
<feature type="region of interest" description="Disordered" evidence="1">
    <location>
        <begin position="78"/>
        <end position="98"/>
    </location>
</feature>
<organism evidence="2 3">
    <name type="scientific">Hermetia illucens</name>
    <name type="common">Black soldier fly</name>
    <dbReference type="NCBI Taxonomy" id="343691"/>
    <lineage>
        <taxon>Eukaryota</taxon>
        <taxon>Metazoa</taxon>
        <taxon>Ecdysozoa</taxon>
        <taxon>Arthropoda</taxon>
        <taxon>Hexapoda</taxon>
        <taxon>Insecta</taxon>
        <taxon>Pterygota</taxon>
        <taxon>Neoptera</taxon>
        <taxon>Endopterygota</taxon>
        <taxon>Diptera</taxon>
        <taxon>Brachycera</taxon>
        <taxon>Stratiomyomorpha</taxon>
        <taxon>Stratiomyidae</taxon>
        <taxon>Hermetiinae</taxon>
        <taxon>Hermetia</taxon>
    </lineage>
</organism>
<proteinExistence type="predicted"/>
<protein>
    <submittedName>
        <fullName evidence="2">Uncharacterized protein</fullName>
    </submittedName>
</protein>
<feature type="compositionally biased region" description="Polar residues" evidence="1">
    <location>
        <begin position="79"/>
        <end position="98"/>
    </location>
</feature>
<accession>A0A7R8YSH3</accession>
<name>A0A7R8YSH3_HERIL</name>
<dbReference type="EMBL" id="LR899010">
    <property type="protein sequence ID" value="CAD7080579.1"/>
    <property type="molecule type" value="Genomic_DNA"/>
</dbReference>
<dbReference type="InParanoid" id="A0A7R8YSH3"/>
<dbReference type="Proteomes" id="UP000594454">
    <property type="component" value="Chromosome 2"/>
</dbReference>
<sequence>MADTEIEKVIQRTEYSQWRLAQVEEAQSHLEYKTWELMRHPEREKAIGSRALLKNKMDADGNIEREKTCIAARGFSQKPGCSSDMTGISKNVSAVNEG</sequence>
<dbReference type="AlphaFoldDB" id="A0A7R8YSH3"/>
<evidence type="ECO:0000313" key="3">
    <source>
        <dbReference type="Proteomes" id="UP000594454"/>
    </source>
</evidence>
<reference evidence="2 3" key="1">
    <citation type="submission" date="2020-11" db="EMBL/GenBank/DDBJ databases">
        <authorList>
            <person name="Wallbank WR R."/>
            <person name="Pardo Diaz C."/>
            <person name="Kozak K."/>
            <person name="Martin S."/>
            <person name="Jiggins C."/>
            <person name="Moest M."/>
            <person name="Warren A I."/>
            <person name="Generalovic N T."/>
            <person name="Byers J.R.P. K."/>
            <person name="Montejo-Kovacevich G."/>
            <person name="Yen C E."/>
        </authorList>
    </citation>
    <scope>NUCLEOTIDE SEQUENCE [LARGE SCALE GENOMIC DNA]</scope>
</reference>
<gene>
    <name evidence="2" type="ORF">HERILL_LOCUS3725</name>
</gene>
<evidence type="ECO:0000256" key="1">
    <source>
        <dbReference type="SAM" id="MobiDB-lite"/>
    </source>
</evidence>
<keyword evidence="3" id="KW-1185">Reference proteome</keyword>